<evidence type="ECO:0000256" key="7">
    <source>
        <dbReference type="ARBA" id="ARBA00023033"/>
    </source>
</evidence>
<name>A0ABQ8PVV5_9AGAR</name>
<organism evidence="8 9">
    <name type="scientific">Lentinula boryana</name>
    <dbReference type="NCBI Taxonomy" id="40481"/>
    <lineage>
        <taxon>Eukaryota</taxon>
        <taxon>Fungi</taxon>
        <taxon>Dikarya</taxon>
        <taxon>Basidiomycota</taxon>
        <taxon>Agaricomycotina</taxon>
        <taxon>Agaricomycetes</taxon>
        <taxon>Agaricomycetidae</taxon>
        <taxon>Agaricales</taxon>
        <taxon>Marasmiineae</taxon>
        <taxon>Omphalotaceae</taxon>
        <taxon>Lentinula</taxon>
    </lineage>
</organism>
<accession>A0ABQ8PVV5</accession>
<evidence type="ECO:0000256" key="4">
    <source>
        <dbReference type="ARBA" id="ARBA00022827"/>
    </source>
</evidence>
<evidence type="ECO:0000313" key="8">
    <source>
        <dbReference type="EMBL" id="KAJ3990596.1"/>
    </source>
</evidence>
<reference evidence="8" key="1">
    <citation type="submission" date="2022-08" db="EMBL/GenBank/DDBJ databases">
        <authorList>
            <consortium name="DOE Joint Genome Institute"/>
            <person name="Min B."/>
            <person name="Riley R."/>
            <person name="Sierra-Patev S."/>
            <person name="Naranjo-Ortiz M."/>
            <person name="Looney B."/>
            <person name="Konkel Z."/>
            <person name="Slot J.C."/>
            <person name="Sakamoto Y."/>
            <person name="Steenwyk J.L."/>
            <person name="Rokas A."/>
            <person name="Carro J."/>
            <person name="Camarero S."/>
            <person name="Ferreira P."/>
            <person name="Molpeceres G."/>
            <person name="Ruiz-Duenas F.J."/>
            <person name="Serrano A."/>
            <person name="Henrissat B."/>
            <person name="Drula E."/>
            <person name="Hughes K.W."/>
            <person name="Mata J.L."/>
            <person name="Ishikawa N.K."/>
            <person name="Vargas-Isla R."/>
            <person name="Ushijima S."/>
            <person name="Smith C.A."/>
            <person name="Ahrendt S."/>
            <person name="Andreopoulos W."/>
            <person name="He G."/>
            <person name="Labutti K."/>
            <person name="Lipzen A."/>
            <person name="Ng V."/>
            <person name="Sandor L."/>
            <person name="Barry K."/>
            <person name="Martinez A.T."/>
            <person name="Xiao Y."/>
            <person name="Gibbons J.G."/>
            <person name="Terashima K."/>
            <person name="Hibbett D.S."/>
            <person name="Grigoriev I.V."/>
        </authorList>
    </citation>
    <scope>NUCLEOTIDE SEQUENCE</scope>
    <source>
        <strain evidence="8">TFB10827</strain>
    </source>
</reference>
<dbReference type="PANTHER" id="PTHR43098">
    <property type="entry name" value="L-ORNITHINE N(5)-MONOOXYGENASE-RELATED"/>
    <property type="match status" value="1"/>
</dbReference>
<feature type="non-terminal residue" evidence="8">
    <location>
        <position position="1"/>
    </location>
</feature>
<comment type="cofactor">
    <cofactor evidence="1">
        <name>FAD</name>
        <dbReference type="ChEBI" id="CHEBI:57692"/>
    </cofactor>
</comment>
<keyword evidence="6" id="KW-0560">Oxidoreductase</keyword>
<dbReference type="InterPro" id="IPR050775">
    <property type="entry name" value="FAD-binding_Monooxygenases"/>
</dbReference>
<keyword evidence="5" id="KW-0521">NADP</keyword>
<keyword evidence="4" id="KW-0274">FAD</keyword>
<dbReference type="Proteomes" id="UP001163828">
    <property type="component" value="Unassembled WGS sequence"/>
</dbReference>
<evidence type="ECO:0000256" key="3">
    <source>
        <dbReference type="ARBA" id="ARBA00022630"/>
    </source>
</evidence>
<evidence type="ECO:0000256" key="6">
    <source>
        <dbReference type="ARBA" id="ARBA00023002"/>
    </source>
</evidence>
<dbReference type="InterPro" id="IPR036188">
    <property type="entry name" value="FAD/NAD-bd_sf"/>
</dbReference>
<evidence type="ECO:0000256" key="2">
    <source>
        <dbReference type="ARBA" id="ARBA00010139"/>
    </source>
</evidence>
<evidence type="ECO:0000256" key="5">
    <source>
        <dbReference type="ARBA" id="ARBA00022857"/>
    </source>
</evidence>
<comment type="caution">
    <text evidence="8">The sequence shown here is derived from an EMBL/GenBank/DDBJ whole genome shotgun (WGS) entry which is preliminary data.</text>
</comment>
<dbReference type="PANTHER" id="PTHR43098:SF3">
    <property type="entry name" value="L-ORNITHINE N(5)-MONOOXYGENASE-RELATED"/>
    <property type="match status" value="1"/>
</dbReference>
<keyword evidence="7" id="KW-0503">Monooxygenase</keyword>
<keyword evidence="3" id="KW-0285">Flavoprotein</keyword>
<evidence type="ECO:0000256" key="1">
    <source>
        <dbReference type="ARBA" id="ARBA00001974"/>
    </source>
</evidence>
<proteinExistence type="inferred from homology"/>
<keyword evidence="9" id="KW-1185">Reference proteome</keyword>
<sequence>SPSSFSNGPSSIELISDWITACMKYMKESNISSIVPTDDAQRAYSDHVDRLGAAGGLWFEAKTSWYLGTNIEGKKVQLLNFAGGIPAYAKLCHDSAANGYDGFNLKRTS</sequence>
<protein>
    <submittedName>
        <fullName evidence="8">Uncharacterized protein</fullName>
    </submittedName>
</protein>
<evidence type="ECO:0000313" key="9">
    <source>
        <dbReference type="Proteomes" id="UP001163828"/>
    </source>
</evidence>
<dbReference type="EMBL" id="MU791843">
    <property type="protein sequence ID" value="KAJ3990596.1"/>
    <property type="molecule type" value="Genomic_DNA"/>
</dbReference>
<gene>
    <name evidence="8" type="ORF">F5050DRAFT_1582643</name>
</gene>
<comment type="similarity">
    <text evidence="2">Belongs to the FAD-binding monooxygenase family.</text>
</comment>
<dbReference type="Gene3D" id="3.50.50.60">
    <property type="entry name" value="FAD/NAD(P)-binding domain"/>
    <property type="match status" value="1"/>
</dbReference>